<dbReference type="InterPro" id="IPR013083">
    <property type="entry name" value="Znf_RING/FYVE/PHD"/>
</dbReference>
<dbReference type="Pfam" id="PF00097">
    <property type="entry name" value="zf-C3HC4"/>
    <property type="match status" value="1"/>
</dbReference>
<evidence type="ECO:0000256" key="2">
    <source>
        <dbReference type="ARBA" id="ARBA00022771"/>
    </source>
</evidence>
<evidence type="ECO:0000256" key="3">
    <source>
        <dbReference type="ARBA" id="ARBA00022833"/>
    </source>
</evidence>
<sequence length="291" mass="33111">MHRLFSCEACERVFKSQTSLDEHYRGSPSHPNCFVCGRGFKNHDLCDAHHNEAHPRVVCSICRTTMYEHELPQHLKDSPRHPTCELCPDALGFESDAEFSLHCETTHAESYCVKCRRVFDNVKVHYLESVVHPKCEWCQDPVGFAGEREHTEHVKDMHFGATKFPEPTPSMSFPYPHINEQEKANEAMVHNLVEETIARPQFIFNPFDDDGNTCIEAPTASSRRLSALTRSSPPSLRCRHCFANPCRETTATMCGHVFCKGCITESVASTSRCPVCGEMTLLYMLFKLRLN</sequence>
<dbReference type="PROSITE" id="PS50157">
    <property type="entry name" value="ZINC_FINGER_C2H2_2"/>
    <property type="match status" value="1"/>
</dbReference>
<evidence type="ECO:0000259" key="5">
    <source>
        <dbReference type="PROSITE" id="PS50089"/>
    </source>
</evidence>
<dbReference type="PROSITE" id="PS00518">
    <property type="entry name" value="ZF_RING_1"/>
    <property type="match status" value="1"/>
</dbReference>
<dbReference type="AlphaFoldDB" id="A0A2H3DK59"/>
<evidence type="ECO:0000256" key="1">
    <source>
        <dbReference type="ARBA" id="ARBA00022723"/>
    </source>
</evidence>
<dbReference type="InterPro" id="IPR013087">
    <property type="entry name" value="Znf_C2H2_type"/>
</dbReference>
<dbReference type="SUPFAM" id="SSF57850">
    <property type="entry name" value="RING/U-box"/>
    <property type="match status" value="1"/>
</dbReference>
<dbReference type="OrthoDB" id="6105938at2759"/>
<proteinExistence type="predicted"/>
<dbReference type="InterPro" id="IPR018957">
    <property type="entry name" value="Znf_C3HC4_RING-type"/>
</dbReference>
<feature type="domain" description="RING-type" evidence="5">
    <location>
        <begin position="238"/>
        <end position="276"/>
    </location>
</feature>
<keyword evidence="3" id="KW-0862">Zinc</keyword>
<dbReference type="OMA" id="THAESYC"/>
<dbReference type="Gene3D" id="3.30.40.10">
    <property type="entry name" value="Zinc/RING finger domain, C3HC4 (zinc finger)"/>
    <property type="match status" value="1"/>
</dbReference>
<dbReference type="InterPro" id="IPR017907">
    <property type="entry name" value="Znf_RING_CS"/>
</dbReference>
<gene>
    <name evidence="7" type="ORF">ARMGADRAFT_1065250</name>
</gene>
<dbReference type="InterPro" id="IPR001841">
    <property type="entry name" value="Znf_RING"/>
</dbReference>
<name>A0A2H3DK59_ARMGA</name>
<dbReference type="PROSITE" id="PS00028">
    <property type="entry name" value="ZINC_FINGER_C2H2_1"/>
    <property type="match status" value="1"/>
</dbReference>
<dbReference type="EMBL" id="KZ293669">
    <property type="protein sequence ID" value="PBK89457.1"/>
    <property type="molecule type" value="Genomic_DNA"/>
</dbReference>
<dbReference type="Gene3D" id="3.30.160.60">
    <property type="entry name" value="Classic Zinc Finger"/>
    <property type="match status" value="1"/>
</dbReference>
<evidence type="ECO:0000313" key="7">
    <source>
        <dbReference type="EMBL" id="PBK89457.1"/>
    </source>
</evidence>
<evidence type="ECO:0000313" key="8">
    <source>
        <dbReference type="Proteomes" id="UP000217790"/>
    </source>
</evidence>
<feature type="domain" description="C2H2-type" evidence="6">
    <location>
        <begin position="5"/>
        <end position="30"/>
    </location>
</feature>
<evidence type="ECO:0000259" key="6">
    <source>
        <dbReference type="PROSITE" id="PS50157"/>
    </source>
</evidence>
<keyword evidence="8" id="KW-1185">Reference proteome</keyword>
<dbReference type="GO" id="GO:0008270">
    <property type="term" value="F:zinc ion binding"/>
    <property type="evidence" value="ECO:0007669"/>
    <property type="project" value="UniProtKB-KW"/>
</dbReference>
<organism evidence="7 8">
    <name type="scientific">Armillaria gallica</name>
    <name type="common">Bulbous honey fungus</name>
    <name type="synonym">Armillaria bulbosa</name>
    <dbReference type="NCBI Taxonomy" id="47427"/>
    <lineage>
        <taxon>Eukaryota</taxon>
        <taxon>Fungi</taxon>
        <taxon>Dikarya</taxon>
        <taxon>Basidiomycota</taxon>
        <taxon>Agaricomycotina</taxon>
        <taxon>Agaricomycetes</taxon>
        <taxon>Agaricomycetidae</taxon>
        <taxon>Agaricales</taxon>
        <taxon>Marasmiineae</taxon>
        <taxon>Physalacriaceae</taxon>
        <taxon>Armillaria</taxon>
    </lineage>
</organism>
<dbReference type="InParanoid" id="A0A2H3DK59"/>
<dbReference type="SMART" id="SM00355">
    <property type="entry name" value="ZnF_C2H2"/>
    <property type="match status" value="5"/>
</dbReference>
<evidence type="ECO:0000256" key="4">
    <source>
        <dbReference type="PROSITE-ProRule" id="PRU00042"/>
    </source>
</evidence>
<dbReference type="PROSITE" id="PS50089">
    <property type="entry name" value="ZF_RING_2"/>
    <property type="match status" value="1"/>
</dbReference>
<evidence type="ECO:0008006" key="9">
    <source>
        <dbReference type="Google" id="ProtNLM"/>
    </source>
</evidence>
<dbReference type="STRING" id="47427.A0A2H3DK59"/>
<keyword evidence="2 4" id="KW-0863">Zinc-finger</keyword>
<dbReference type="Pfam" id="PF12874">
    <property type="entry name" value="zf-met"/>
    <property type="match status" value="1"/>
</dbReference>
<keyword evidence="1" id="KW-0479">Metal-binding</keyword>
<accession>A0A2H3DK59</accession>
<reference evidence="8" key="1">
    <citation type="journal article" date="2017" name="Nat. Ecol. Evol.">
        <title>Genome expansion and lineage-specific genetic innovations in the forest pathogenic fungi Armillaria.</title>
        <authorList>
            <person name="Sipos G."/>
            <person name="Prasanna A.N."/>
            <person name="Walter M.C."/>
            <person name="O'Connor E."/>
            <person name="Balint B."/>
            <person name="Krizsan K."/>
            <person name="Kiss B."/>
            <person name="Hess J."/>
            <person name="Varga T."/>
            <person name="Slot J."/>
            <person name="Riley R."/>
            <person name="Boka B."/>
            <person name="Rigling D."/>
            <person name="Barry K."/>
            <person name="Lee J."/>
            <person name="Mihaltcheva S."/>
            <person name="LaButti K."/>
            <person name="Lipzen A."/>
            <person name="Waldron R."/>
            <person name="Moloney N.M."/>
            <person name="Sperisen C."/>
            <person name="Kredics L."/>
            <person name="Vagvoelgyi C."/>
            <person name="Patrignani A."/>
            <person name="Fitzpatrick D."/>
            <person name="Nagy I."/>
            <person name="Doyle S."/>
            <person name="Anderson J.B."/>
            <person name="Grigoriev I.V."/>
            <person name="Gueldener U."/>
            <person name="Muensterkoetter M."/>
            <person name="Nagy L.G."/>
        </authorList>
    </citation>
    <scope>NUCLEOTIDE SEQUENCE [LARGE SCALE GENOMIC DNA]</scope>
    <source>
        <strain evidence="8">Ar21-2</strain>
    </source>
</reference>
<protein>
    <recommendedName>
        <fullName evidence="9">RING-type domain-containing protein</fullName>
    </recommendedName>
</protein>
<dbReference type="Proteomes" id="UP000217790">
    <property type="component" value="Unassembled WGS sequence"/>
</dbReference>
<dbReference type="SMART" id="SM00184">
    <property type="entry name" value="RING"/>
    <property type="match status" value="1"/>
</dbReference>